<reference evidence="6" key="1">
    <citation type="submission" date="2017-10" db="EMBL/GenBank/DDBJ databases">
        <title>Rapid genome shrinkage in a self-fertile nematode reveals novel sperm competition proteins.</title>
        <authorList>
            <person name="Yin D."/>
            <person name="Schwarz E.M."/>
            <person name="Thomas C.G."/>
            <person name="Felde R.L."/>
            <person name="Korf I.F."/>
            <person name="Cutter A.D."/>
            <person name="Schartner C.M."/>
            <person name="Ralston E.J."/>
            <person name="Meyer B.J."/>
            <person name="Haag E.S."/>
        </authorList>
    </citation>
    <scope>NUCLEOTIDE SEQUENCE [LARGE SCALE GENOMIC DNA]</scope>
    <source>
        <strain evidence="6">JU1422</strain>
    </source>
</reference>
<dbReference type="OrthoDB" id="414698at2759"/>
<dbReference type="PANTHER" id="PTHR48070:SF6">
    <property type="entry name" value="ESTERASE OVCA2"/>
    <property type="match status" value="1"/>
</dbReference>
<comment type="similarity">
    <text evidence="1">Belongs to the LovG family.</text>
</comment>
<feature type="signal peptide" evidence="3">
    <location>
        <begin position="1"/>
        <end position="18"/>
    </location>
</feature>
<dbReference type="GO" id="GO:0016787">
    <property type="term" value="F:hydrolase activity"/>
    <property type="evidence" value="ECO:0007669"/>
    <property type="project" value="UniProtKB-KW"/>
</dbReference>
<evidence type="ECO:0000256" key="1">
    <source>
        <dbReference type="ARBA" id="ARBA00005863"/>
    </source>
</evidence>
<comment type="caution">
    <text evidence="5">The sequence shown here is derived from an EMBL/GenBank/DDBJ whole genome shotgun (WGS) entry which is preliminary data.</text>
</comment>
<dbReference type="Gene3D" id="3.40.50.1820">
    <property type="entry name" value="alpha/beta hydrolase"/>
    <property type="match status" value="1"/>
</dbReference>
<evidence type="ECO:0000313" key="6">
    <source>
        <dbReference type="Proteomes" id="UP000230233"/>
    </source>
</evidence>
<name>A0A2G5U5M0_9PELO</name>
<gene>
    <name evidence="5" type="primary">Cni-C25G4.2</name>
    <name evidence="5" type="synonym">Cnig_chr_IV.g14243</name>
    <name evidence="5" type="ORF">B9Z55_014243</name>
</gene>
<dbReference type="FunFam" id="3.40.50.1820:FF:000073">
    <property type="entry name" value="esterase OVCA2 isoform X6"/>
    <property type="match status" value="1"/>
</dbReference>
<dbReference type="EMBL" id="PDUG01000004">
    <property type="protein sequence ID" value="PIC34651.1"/>
    <property type="molecule type" value="Genomic_DNA"/>
</dbReference>
<dbReference type="Pfam" id="PF03959">
    <property type="entry name" value="FSH1"/>
    <property type="match status" value="1"/>
</dbReference>
<dbReference type="STRING" id="1611254.A0A2G5U5M0"/>
<dbReference type="Proteomes" id="UP000230233">
    <property type="component" value="Chromosome IV"/>
</dbReference>
<evidence type="ECO:0000259" key="4">
    <source>
        <dbReference type="Pfam" id="PF03959"/>
    </source>
</evidence>
<evidence type="ECO:0000256" key="3">
    <source>
        <dbReference type="SAM" id="SignalP"/>
    </source>
</evidence>
<accession>A0A2G5U5M0</accession>
<sequence length="268" mass="30134">MHLFYFVLSTSIVSFLFCAPIRKHVLEKYDRPHKSVVSTTCSGAVLKKMSSQPKLRILCLHGYRQYDQSFRQKTGSTRKLVKALADFEFVNGIHSVAVDEHSETSRAWWFSNADQMSFSSREPTDVSVGFDESVNAVVKFIEDNGPFDGLLGFSQGASMVHLLIAKAQLGEIKLPGIRFAIFFSGFLSLSSKHDTLTSLRIKYFPSMHVFGDSDEIVARPKSEKLADQFDVKPIRIAHEGGHLVPSMSKHKEKIAQFLREQMTPIESA</sequence>
<keyword evidence="2" id="KW-0378">Hydrolase</keyword>
<feature type="chain" id="PRO_5013869010" description="Serine hydrolase domain-containing protein" evidence="3">
    <location>
        <begin position="19"/>
        <end position="268"/>
    </location>
</feature>
<keyword evidence="6" id="KW-1185">Reference proteome</keyword>
<dbReference type="GO" id="GO:0032526">
    <property type="term" value="P:response to retinoic acid"/>
    <property type="evidence" value="ECO:0007669"/>
    <property type="project" value="TreeGrafter"/>
</dbReference>
<dbReference type="GO" id="GO:0005634">
    <property type="term" value="C:nucleus"/>
    <property type="evidence" value="ECO:0007669"/>
    <property type="project" value="TreeGrafter"/>
</dbReference>
<dbReference type="InterPro" id="IPR050593">
    <property type="entry name" value="LovG"/>
</dbReference>
<proteinExistence type="inferred from homology"/>
<keyword evidence="3" id="KW-0732">Signal</keyword>
<evidence type="ECO:0000313" key="5">
    <source>
        <dbReference type="EMBL" id="PIC34651.1"/>
    </source>
</evidence>
<organism evidence="5 6">
    <name type="scientific">Caenorhabditis nigoni</name>
    <dbReference type="NCBI Taxonomy" id="1611254"/>
    <lineage>
        <taxon>Eukaryota</taxon>
        <taxon>Metazoa</taxon>
        <taxon>Ecdysozoa</taxon>
        <taxon>Nematoda</taxon>
        <taxon>Chromadorea</taxon>
        <taxon>Rhabditida</taxon>
        <taxon>Rhabditina</taxon>
        <taxon>Rhabditomorpha</taxon>
        <taxon>Rhabditoidea</taxon>
        <taxon>Rhabditidae</taxon>
        <taxon>Peloderinae</taxon>
        <taxon>Caenorhabditis</taxon>
    </lineage>
</organism>
<dbReference type="InterPro" id="IPR005645">
    <property type="entry name" value="FSH-like_dom"/>
</dbReference>
<feature type="domain" description="Serine hydrolase" evidence="4">
    <location>
        <begin position="53"/>
        <end position="254"/>
    </location>
</feature>
<dbReference type="PANTHER" id="PTHR48070">
    <property type="entry name" value="ESTERASE OVCA2"/>
    <property type="match status" value="1"/>
</dbReference>
<dbReference type="GO" id="GO:0005737">
    <property type="term" value="C:cytoplasm"/>
    <property type="evidence" value="ECO:0007669"/>
    <property type="project" value="TreeGrafter"/>
</dbReference>
<dbReference type="ESTHER" id="caebr-U483">
    <property type="family name" value="FSH1"/>
</dbReference>
<protein>
    <recommendedName>
        <fullName evidence="4">Serine hydrolase domain-containing protein</fullName>
    </recommendedName>
</protein>
<dbReference type="SUPFAM" id="SSF53474">
    <property type="entry name" value="alpha/beta-Hydrolases"/>
    <property type="match status" value="1"/>
</dbReference>
<dbReference type="InterPro" id="IPR029058">
    <property type="entry name" value="AB_hydrolase_fold"/>
</dbReference>
<evidence type="ECO:0000256" key="2">
    <source>
        <dbReference type="ARBA" id="ARBA00022801"/>
    </source>
</evidence>
<dbReference type="AlphaFoldDB" id="A0A2G5U5M0"/>